<dbReference type="AlphaFoldDB" id="A0ABD3N532"/>
<proteinExistence type="predicted"/>
<evidence type="ECO:0000256" key="1">
    <source>
        <dbReference type="SAM" id="MobiDB-lite"/>
    </source>
</evidence>
<keyword evidence="3" id="KW-1185">Reference proteome</keyword>
<protein>
    <submittedName>
        <fullName evidence="2">Uncharacterized protein</fullName>
    </submittedName>
</protein>
<feature type="compositionally biased region" description="Acidic residues" evidence="1">
    <location>
        <begin position="347"/>
        <end position="356"/>
    </location>
</feature>
<evidence type="ECO:0000313" key="2">
    <source>
        <dbReference type="EMBL" id="KAL3771189.1"/>
    </source>
</evidence>
<sequence>MSAGANEFDKHSSNLSSSSSFSSSSSTTTLAAATTTSIENEIAYLRAEISSLSYLIKQSSSQQDETQALARRAEARAYIIEHKLMDIQSHVVKIPALEKLAHNLREYLKERSPSYVRDAISRATEYSRSGGAYSLLTSKYAAWLLLGGGVVFWQYRMIMYQRTSEEVANVAAMTLQQDSLRRTIQETLTTVANSPETLASLSVLFQKLISEERTEMHLINLIVRALNSEGVRDAALRLLDVCFKNEDLQGTAGEFLKVAANATVLDEGVQRNAGVGIQRAMKSAVLPQFWWAKNSGESSGKSVSGRNKRISTDNGGDEGSVPGDGDVDVARPELGTNSRVGNSANGETEDTNDEYGNESTLAKILESTPMDS</sequence>
<comment type="caution">
    <text evidence="2">The sequence shown here is derived from an EMBL/GenBank/DDBJ whole genome shotgun (WGS) entry which is preliminary data.</text>
</comment>
<accession>A0ABD3N532</accession>
<evidence type="ECO:0000313" key="3">
    <source>
        <dbReference type="Proteomes" id="UP001530315"/>
    </source>
</evidence>
<feature type="region of interest" description="Disordered" evidence="1">
    <location>
        <begin position="1"/>
        <end position="26"/>
    </location>
</feature>
<name>A0ABD3N532_9STRA</name>
<feature type="region of interest" description="Disordered" evidence="1">
    <location>
        <begin position="295"/>
        <end position="372"/>
    </location>
</feature>
<feature type="compositionally biased region" description="Low complexity" evidence="1">
    <location>
        <begin position="13"/>
        <end position="26"/>
    </location>
</feature>
<reference evidence="2 3" key="1">
    <citation type="submission" date="2024-10" db="EMBL/GenBank/DDBJ databases">
        <title>Updated reference genomes for cyclostephanoid diatoms.</title>
        <authorList>
            <person name="Roberts W.R."/>
            <person name="Alverson A.J."/>
        </authorList>
    </citation>
    <scope>NUCLEOTIDE SEQUENCE [LARGE SCALE GENOMIC DNA]</scope>
    <source>
        <strain evidence="2 3">AJA276-08</strain>
    </source>
</reference>
<organism evidence="2 3">
    <name type="scientific">Stephanodiscus triporus</name>
    <dbReference type="NCBI Taxonomy" id="2934178"/>
    <lineage>
        <taxon>Eukaryota</taxon>
        <taxon>Sar</taxon>
        <taxon>Stramenopiles</taxon>
        <taxon>Ochrophyta</taxon>
        <taxon>Bacillariophyta</taxon>
        <taxon>Coscinodiscophyceae</taxon>
        <taxon>Thalassiosirophycidae</taxon>
        <taxon>Stephanodiscales</taxon>
        <taxon>Stephanodiscaceae</taxon>
        <taxon>Stephanodiscus</taxon>
    </lineage>
</organism>
<feature type="compositionally biased region" description="Polar residues" evidence="1">
    <location>
        <begin position="295"/>
        <end position="305"/>
    </location>
</feature>
<dbReference type="EMBL" id="JALLAZ020001610">
    <property type="protein sequence ID" value="KAL3771189.1"/>
    <property type="molecule type" value="Genomic_DNA"/>
</dbReference>
<dbReference type="Proteomes" id="UP001530315">
    <property type="component" value="Unassembled WGS sequence"/>
</dbReference>
<gene>
    <name evidence="2" type="ORF">ACHAW5_008897</name>
</gene>
<feature type="compositionally biased region" description="Polar residues" evidence="1">
    <location>
        <begin position="335"/>
        <end position="346"/>
    </location>
</feature>